<dbReference type="GO" id="GO:0008654">
    <property type="term" value="P:phospholipid biosynthetic process"/>
    <property type="evidence" value="ECO:0007669"/>
    <property type="project" value="UniProtKB-UniRule"/>
</dbReference>
<dbReference type="Pfam" id="PF02660">
    <property type="entry name" value="G3P_acyltransf"/>
    <property type="match status" value="1"/>
</dbReference>
<keyword evidence="4 10" id="KW-0812">Transmembrane</keyword>
<evidence type="ECO:0000256" key="3">
    <source>
        <dbReference type="ARBA" id="ARBA00022679"/>
    </source>
</evidence>
<evidence type="ECO:0000256" key="1">
    <source>
        <dbReference type="ARBA" id="ARBA00022475"/>
    </source>
</evidence>
<comment type="pathway">
    <text evidence="10">Lipid metabolism; phospholipid metabolism.</text>
</comment>
<evidence type="ECO:0000256" key="5">
    <source>
        <dbReference type="ARBA" id="ARBA00022989"/>
    </source>
</evidence>
<dbReference type="UniPathway" id="UPA00085"/>
<evidence type="ECO:0000256" key="7">
    <source>
        <dbReference type="ARBA" id="ARBA00023136"/>
    </source>
</evidence>
<keyword evidence="6 10" id="KW-0443">Lipid metabolism</keyword>
<dbReference type="EMBL" id="FQYT01000002">
    <property type="protein sequence ID" value="SHI29989.1"/>
    <property type="molecule type" value="Genomic_DNA"/>
</dbReference>
<gene>
    <name evidence="10" type="primary">plsY</name>
    <name evidence="11" type="ORF">SAMN02745691_00016</name>
</gene>
<evidence type="ECO:0000313" key="11">
    <source>
        <dbReference type="EMBL" id="SHI29989.1"/>
    </source>
</evidence>
<keyword evidence="7 10" id="KW-0472">Membrane</keyword>
<sequence>MERIICLVIGYVFGLFQTGYIYGRIKHVDIRTSGSGNAGTTNALRVLGKKAGIITFIGDVIKAVVAGLLTRLVFHGSDIDITVLLLYTGIGVVLGHNFPFYLNFKGGKGIAATGGIVISLLDWRLILIGLVTFIVVIAVTKYVSLGSLSLVTGFVIEFILFVQMKWYSLGNAFKIEAYLLVLVIAALAYFQHRGNIVRLINKSENKFGQKKEGL</sequence>
<dbReference type="NCBIfam" id="TIGR00023">
    <property type="entry name" value="glycerol-3-phosphate 1-O-acyltransferase PlsY"/>
    <property type="match status" value="1"/>
</dbReference>
<evidence type="ECO:0000256" key="10">
    <source>
        <dbReference type="HAMAP-Rule" id="MF_01043"/>
    </source>
</evidence>
<accession>A0A1M6A0X3</accession>
<evidence type="ECO:0000256" key="9">
    <source>
        <dbReference type="ARBA" id="ARBA00023264"/>
    </source>
</evidence>
<dbReference type="STRING" id="1122934.SAMN02745691_00016"/>
<evidence type="ECO:0000256" key="2">
    <source>
        <dbReference type="ARBA" id="ARBA00022516"/>
    </source>
</evidence>
<feature type="transmembrane region" description="Helical" evidence="10">
    <location>
        <begin position="145"/>
        <end position="166"/>
    </location>
</feature>
<keyword evidence="9 10" id="KW-1208">Phospholipid metabolism</keyword>
<organism evidence="11 12">
    <name type="scientific">Parasporobacterium paucivorans DSM 15970</name>
    <dbReference type="NCBI Taxonomy" id="1122934"/>
    <lineage>
        <taxon>Bacteria</taxon>
        <taxon>Bacillati</taxon>
        <taxon>Bacillota</taxon>
        <taxon>Clostridia</taxon>
        <taxon>Lachnospirales</taxon>
        <taxon>Lachnospiraceae</taxon>
        <taxon>Parasporobacterium</taxon>
    </lineage>
</organism>
<feature type="transmembrane region" description="Helical" evidence="10">
    <location>
        <begin position="81"/>
        <end position="102"/>
    </location>
</feature>
<feature type="transmembrane region" description="Helical" evidence="10">
    <location>
        <begin position="51"/>
        <end position="74"/>
    </location>
</feature>
<keyword evidence="8 10" id="KW-0594">Phospholipid biosynthesis</keyword>
<comment type="similarity">
    <text evidence="10">Belongs to the PlsY family.</text>
</comment>
<feature type="transmembrane region" description="Helical" evidence="10">
    <location>
        <begin position="114"/>
        <end position="138"/>
    </location>
</feature>
<comment type="subcellular location">
    <subcellularLocation>
        <location evidence="10">Cell membrane</location>
        <topology evidence="10">Multi-pass membrane protein</topology>
    </subcellularLocation>
</comment>
<evidence type="ECO:0000256" key="8">
    <source>
        <dbReference type="ARBA" id="ARBA00023209"/>
    </source>
</evidence>
<dbReference type="RefSeq" id="WP_073992327.1">
    <property type="nucleotide sequence ID" value="NZ_FQYT01000002.1"/>
</dbReference>
<dbReference type="PANTHER" id="PTHR30309">
    <property type="entry name" value="INNER MEMBRANE PROTEIN YGIH"/>
    <property type="match status" value="1"/>
</dbReference>
<evidence type="ECO:0000313" key="12">
    <source>
        <dbReference type="Proteomes" id="UP000184342"/>
    </source>
</evidence>
<proteinExistence type="inferred from homology"/>
<keyword evidence="12" id="KW-1185">Reference proteome</keyword>
<comment type="catalytic activity">
    <reaction evidence="10">
        <text>an acyl phosphate + sn-glycerol 3-phosphate = a 1-acyl-sn-glycero-3-phosphate + phosphate</text>
        <dbReference type="Rhea" id="RHEA:34075"/>
        <dbReference type="ChEBI" id="CHEBI:43474"/>
        <dbReference type="ChEBI" id="CHEBI:57597"/>
        <dbReference type="ChEBI" id="CHEBI:57970"/>
        <dbReference type="ChEBI" id="CHEBI:59918"/>
        <dbReference type="EC" id="2.3.1.275"/>
    </reaction>
</comment>
<dbReference type="EC" id="2.3.1.275" evidence="10"/>
<keyword evidence="5 10" id="KW-1133">Transmembrane helix</keyword>
<dbReference type="GO" id="GO:0005886">
    <property type="term" value="C:plasma membrane"/>
    <property type="evidence" value="ECO:0007669"/>
    <property type="project" value="UniProtKB-SubCell"/>
</dbReference>
<evidence type="ECO:0000256" key="4">
    <source>
        <dbReference type="ARBA" id="ARBA00022692"/>
    </source>
</evidence>
<keyword evidence="11" id="KW-0012">Acyltransferase</keyword>
<dbReference type="AlphaFoldDB" id="A0A1M6A0X3"/>
<dbReference type="HAMAP" id="MF_01043">
    <property type="entry name" value="PlsY"/>
    <property type="match status" value="1"/>
</dbReference>
<dbReference type="SMART" id="SM01207">
    <property type="entry name" value="G3P_acyltransf"/>
    <property type="match status" value="1"/>
</dbReference>
<reference evidence="11 12" key="1">
    <citation type="submission" date="2016-11" db="EMBL/GenBank/DDBJ databases">
        <authorList>
            <person name="Jaros S."/>
            <person name="Januszkiewicz K."/>
            <person name="Wedrychowicz H."/>
        </authorList>
    </citation>
    <scope>NUCLEOTIDE SEQUENCE [LARGE SCALE GENOMIC DNA]</scope>
    <source>
        <strain evidence="11 12">DSM 15970</strain>
    </source>
</reference>
<comment type="subunit">
    <text evidence="10">Probably interacts with PlsX.</text>
</comment>
<dbReference type="InterPro" id="IPR003811">
    <property type="entry name" value="G3P_acylTferase_PlsY"/>
</dbReference>
<keyword evidence="3 10" id="KW-0808">Transferase</keyword>
<comment type="function">
    <text evidence="10">Catalyzes the transfer of an acyl group from acyl-phosphate (acyl-PO(4)) to glycerol-3-phosphate (G3P) to form lysophosphatidic acid (LPA). This enzyme utilizes acyl-phosphate as fatty acyl donor, but not acyl-CoA or acyl-ACP.</text>
</comment>
<protein>
    <recommendedName>
        <fullName evidence="10">Glycerol-3-phosphate acyltransferase</fullName>
    </recommendedName>
    <alternativeName>
        <fullName evidence="10">Acyl-PO4 G3P acyltransferase</fullName>
    </alternativeName>
    <alternativeName>
        <fullName evidence="10">Acyl-phosphate--glycerol-3-phosphate acyltransferase</fullName>
    </alternativeName>
    <alternativeName>
        <fullName evidence="10">G3P acyltransferase</fullName>
        <shortName evidence="10">GPAT</shortName>
        <ecNumber evidence="10">2.3.1.275</ecNumber>
    </alternativeName>
    <alternativeName>
        <fullName evidence="10">Lysophosphatidic acid synthase</fullName>
        <shortName evidence="10">LPA synthase</shortName>
    </alternativeName>
</protein>
<dbReference type="PANTHER" id="PTHR30309:SF0">
    <property type="entry name" value="GLYCEROL-3-PHOSPHATE ACYLTRANSFERASE-RELATED"/>
    <property type="match status" value="1"/>
</dbReference>
<feature type="transmembrane region" description="Helical" evidence="10">
    <location>
        <begin position="172"/>
        <end position="190"/>
    </location>
</feature>
<keyword evidence="1 10" id="KW-1003">Cell membrane</keyword>
<dbReference type="GO" id="GO:0043772">
    <property type="term" value="F:acyl-phosphate glycerol-3-phosphate acyltransferase activity"/>
    <property type="evidence" value="ECO:0007669"/>
    <property type="project" value="UniProtKB-UniRule"/>
</dbReference>
<evidence type="ECO:0000256" key="6">
    <source>
        <dbReference type="ARBA" id="ARBA00023098"/>
    </source>
</evidence>
<name>A0A1M6A0X3_9FIRM</name>
<dbReference type="OrthoDB" id="9777124at2"/>
<keyword evidence="2 10" id="KW-0444">Lipid biosynthesis</keyword>
<dbReference type="Proteomes" id="UP000184342">
    <property type="component" value="Unassembled WGS sequence"/>
</dbReference>